<gene>
    <name evidence="1" type="ORF">MANES_10G145000</name>
</gene>
<dbReference type="EMBL" id="CM004396">
    <property type="protein sequence ID" value="OAY40047.1"/>
    <property type="molecule type" value="Genomic_DNA"/>
</dbReference>
<proteinExistence type="predicted"/>
<name>A0A2C9V7H3_MANES</name>
<reference evidence="1" key="1">
    <citation type="submission" date="2016-02" db="EMBL/GenBank/DDBJ databases">
        <title>WGS assembly of Manihot esculenta.</title>
        <authorList>
            <person name="Bredeson J.V."/>
            <person name="Prochnik S.E."/>
            <person name="Lyons J.B."/>
            <person name="Schmutz J."/>
            <person name="Grimwood J."/>
            <person name="Vrebalov J."/>
            <person name="Bart R.S."/>
            <person name="Amuge T."/>
            <person name="Ferguson M.E."/>
            <person name="Green R."/>
            <person name="Putnam N."/>
            <person name="Stites J."/>
            <person name="Rounsley S."/>
            <person name="Rokhsar D.S."/>
        </authorList>
    </citation>
    <scope>NUCLEOTIDE SEQUENCE [LARGE SCALE GENOMIC DNA]</scope>
    <source>
        <tissue evidence="1">Leaf</tissue>
    </source>
</reference>
<sequence length="47" mass="5465">MYINKDSDTIQLTYKTSIYFSETKPMNQITINLSSIHQETSLHVAQM</sequence>
<protein>
    <submittedName>
        <fullName evidence="1">Uncharacterized protein</fullName>
    </submittedName>
</protein>
<organism evidence="1">
    <name type="scientific">Manihot esculenta</name>
    <name type="common">Cassava</name>
    <name type="synonym">Jatropha manihot</name>
    <dbReference type="NCBI Taxonomy" id="3983"/>
    <lineage>
        <taxon>Eukaryota</taxon>
        <taxon>Viridiplantae</taxon>
        <taxon>Streptophyta</taxon>
        <taxon>Embryophyta</taxon>
        <taxon>Tracheophyta</taxon>
        <taxon>Spermatophyta</taxon>
        <taxon>Magnoliopsida</taxon>
        <taxon>eudicotyledons</taxon>
        <taxon>Gunneridae</taxon>
        <taxon>Pentapetalae</taxon>
        <taxon>rosids</taxon>
        <taxon>fabids</taxon>
        <taxon>Malpighiales</taxon>
        <taxon>Euphorbiaceae</taxon>
        <taxon>Crotonoideae</taxon>
        <taxon>Manihoteae</taxon>
        <taxon>Manihot</taxon>
    </lineage>
</organism>
<accession>A0A2C9V7H3</accession>
<evidence type="ECO:0000313" key="1">
    <source>
        <dbReference type="EMBL" id="OAY40047.1"/>
    </source>
</evidence>
<dbReference type="AlphaFoldDB" id="A0A2C9V7H3"/>